<dbReference type="InterPro" id="IPR013762">
    <property type="entry name" value="Integrase-like_cat_sf"/>
</dbReference>
<sequence>MNRSPFATQSAMQLASILLLSFYSGLRPSSLVRYEIGSSYARVSDVKVVKRGPFDVSIELSIKNLKGFNHISGKAHSQRWIFKSATKTHNAGLDLSTTLIPLLIDRGVLYEAESGCCVPSADDFISSRQAVFVCHGDSPLFLAGSQVLGALSSDPLTGSAMALQIAALCTQANLPRAGSYAFRHEAGNRMAVMLGAEAAKSALGHGLKGDVTRRHYSMDTANIDWIDLALEENI</sequence>
<proteinExistence type="predicted"/>
<evidence type="ECO:0000313" key="2">
    <source>
        <dbReference type="EMBL" id="KAE8241270.1"/>
    </source>
</evidence>
<feature type="signal peptide" evidence="1">
    <location>
        <begin position="1"/>
        <end position="28"/>
    </location>
</feature>
<keyword evidence="3" id="KW-1185">Reference proteome</keyword>
<dbReference type="Gene3D" id="1.10.443.10">
    <property type="entry name" value="Intergrase catalytic core"/>
    <property type="match status" value="1"/>
</dbReference>
<evidence type="ECO:0000313" key="3">
    <source>
        <dbReference type="Proteomes" id="UP000077684"/>
    </source>
</evidence>
<gene>
    <name evidence="2" type="ORF">A4X06_0g7598</name>
</gene>
<feature type="chain" id="PRO_5036463370" evidence="1">
    <location>
        <begin position="29"/>
        <end position="234"/>
    </location>
</feature>
<name>A0A8X7MLM5_9BASI</name>
<dbReference type="EMBL" id="LWDE02001371">
    <property type="protein sequence ID" value="KAE8241270.1"/>
    <property type="molecule type" value="Genomic_DNA"/>
</dbReference>
<evidence type="ECO:0000256" key="1">
    <source>
        <dbReference type="SAM" id="SignalP"/>
    </source>
</evidence>
<protein>
    <submittedName>
        <fullName evidence="2">Uncharacterized protein</fullName>
    </submittedName>
</protein>
<dbReference type="GO" id="GO:0015074">
    <property type="term" value="P:DNA integration"/>
    <property type="evidence" value="ECO:0007669"/>
    <property type="project" value="InterPro"/>
</dbReference>
<reference evidence="2" key="1">
    <citation type="submission" date="2016-04" db="EMBL/GenBank/DDBJ databases">
        <authorList>
            <person name="Nguyen H.D."/>
            <person name="Samba Siva P."/>
            <person name="Cullis J."/>
            <person name="Levesque C.A."/>
            <person name="Hambleton S."/>
        </authorList>
    </citation>
    <scope>NUCLEOTIDE SEQUENCE</scope>
    <source>
        <strain evidence="2">DAOMC 236426</strain>
    </source>
</reference>
<organism evidence="2 3">
    <name type="scientific">Tilletia controversa</name>
    <name type="common">dwarf bunt fungus</name>
    <dbReference type="NCBI Taxonomy" id="13291"/>
    <lineage>
        <taxon>Eukaryota</taxon>
        <taxon>Fungi</taxon>
        <taxon>Dikarya</taxon>
        <taxon>Basidiomycota</taxon>
        <taxon>Ustilaginomycotina</taxon>
        <taxon>Exobasidiomycetes</taxon>
        <taxon>Tilletiales</taxon>
        <taxon>Tilletiaceae</taxon>
        <taxon>Tilletia</taxon>
    </lineage>
</organism>
<comment type="caution">
    <text evidence="2">The sequence shown here is derived from an EMBL/GenBank/DDBJ whole genome shotgun (WGS) entry which is preliminary data.</text>
</comment>
<keyword evidence="1" id="KW-0732">Signal</keyword>
<reference evidence="2" key="2">
    <citation type="journal article" date="2019" name="IMA Fungus">
        <title>Genome sequencing and comparison of five Tilletia species to identify candidate genes for the detection of regulated species infecting wheat.</title>
        <authorList>
            <person name="Nguyen H.D.T."/>
            <person name="Sultana T."/>
            <person name="Kesanakurti P."/>
            <person name="Hambleton S."/>
        </authorList>
    </citation>
    <scope>NUCLEOTIDE SEQUENCE</scope>
    <source>
        <strain evidence="2">DAOMC 236426</strain>
    </source>
</reference>
<dbReference type="GO" id="GO:0006310">
    <property type="term" value="P:DNA recombination"/>
    <property type="evidence" value="ECO:0007669"/>
    <property type="project" value="InterPro"/>
</dbReference>
<dbReference type="GO" id="GO:0003677">
    <property type="term" value="F:DNA binding"/>
    <property type="evidence" value="ECO:0007669"/>
    <property type="project" value="InterPro"/>
</dbReference>
<accession>A0A8X7MLM5</accession>
<dbReference type="AlphaFoldDB" id="A0A8X7MLM5"/>
<dbReference type="Proteomes" id="UP000077684">
    <property type="component" value="Unassembled WGS sequence"/>
</dbReference>